<dbReference type="GO" id="GO:0031930">
    <property type="term" value="P:mitochondria-nucleus signaling pathway"/>
    <property type="evidence" value="ECO:0007669"/>
    <property type="project" value="TreeGrafter"/>
</dbReference>
<dbReference type="Gene3D" id="1.25.40.10">
    <property type="entry name" value="Tetratricopeptide repeat domain"/>
    <property type="match status" value="1"/>
</dbReference>
<dbReference type="GO" id="GO:0009507">
    <property type="term" value="C:chloroplast"/>
    <property type="evidence" value="ECO:0007669"/>
    <property type="project" value="TreeGrafter"/>
</dbReference>
<name>A0A2P5DR88_PARAD</name>
<evidence type="ECO:0000256" key="1">
    <source>
        <dbReference type="ARBA" id="ARBA00007626"/>
    </source>
</evidence>
<organism evidence="4 5">
    <name type="scientific">Parasponia andersonii</name>
    <name type="common">Sponia andersonii</name>
    <dbReference type="NCBI Taxonomy" id="3476"/>
    <lineage>
        <taxon>Eukaryota</taxon>
        <taxon>Viridiplantae</taxon>
        <taxon>Streptophyta</taxon>
        <taxon>Embryophyta</taxon>
        <taxon>Tracheophyta</taxon>
        <taxon>Spermatophyta</taxon>
        <taxon>Magnoliopsida</taxon>
        <taxon>eudicotyledons</taxon>
        <taxon>Gunneridae</taxon>
        <taxon>Pentapetalae</taxon>
        <taxon>rosids</taxon>
        <taxon>fabids</taxon>
        <taxon>Rosales</taxon>
        <taxon>Cannabaceae</taxon>
        <taxon>Parasponia</taxon>
    </lineage>
</organism>
<dbReference type="InterPro" id="IPR002885">
    <property type="entry name" value="PPR_rpt"/>
</dbReference>
<keyword evidence="2" id="KW-0677">Repeat</keyword>
<dbReference type="GO" id="GO:0010019">
    <property type="term" value="P:chloroplast-nucleus signaling pathway"/>
    <property type="evidence" value="ECO:0007669"/>
    <property type="project" value="TreeGrafter"/>
</dbReference>
<dbReference type="NCBIfam" id="TIGR00756">
    <property type="entry name" value="PPR"/>
    <property type="match status" value="1"/>
</dbReference>
<dbReference type="PANTHER" id="PTHR47936:SF1">
    <property type="entry name" value="PENTATRICOPEPTIDE REPEAT-CONTAINING PROTEIN GUN1, CHLOROPLASTIC"/>
    <property type="match status" value="1"/>
</dbReference>
<dbReference type="PROSITE" id="PS51375">
    <property type="entry name" value="PPR"/>
    <property type="match status" value="1"/>
</dbReference>
<dbReference type="PANTHER" id="PTHR47936">
    <property type="entry name" value="PPR_LONG DOMAIN-CONTAINING PROTEIN"/>
    <property type="match status" value="1"/>
</dbReference>
<evidence type="ECO:0000256" key="3">
    <source>
        <dbReference type="PROSITE-ProRule" id="PRU00708"/>
    </source>
</evidence>
<keyword evidence="5" id="KW-1185">Reference proteome</keyword>
<evidence type="ECO:0000256" key="2">
    <source>
        <dbReference type="ARBA" id="ARBA00022737"/>
    </source>
</evidence>
<dbReference type="AlphaFoldDB" id="A0A2P5DR88"/>
<evidence type="ECO:0000313" key="5">
    <source>
        <dbReference type="Proteomes" id="UP000237105"/>
    </source>
</evidence>
<sequence length="72" mass="8046">MSSKGLTPDVVTYTALIGGLCTVGRTSAAQELLLEMQANDQIPNIQTYATLLNGLCNYDKWTSWRRLCRRSH</sequence>
<dbReference type="EMBL" id="JXTB01000022">
    <property type="protein sequence ID" value="PON75807.1"/>
    <property type="molecule type" value="Genomic_DNA"/>
</dbReference>
<gene>
    <name evidence="4" type="ORF">PanWU01x14_040670</name>
</gene>
<evidence type="ECO:0000313" key="4">
    <source>
        <dbReference type="EMBL" id="PON75807.1"/>
    </source>
</evidence>
<dbReference type="Proteomes" id="UP000237105">
    <property type="component" value="Unassembled WGS sequence"/>
</dbReference>
<reference evidence="5" key="1">
    <citation type="submission" date="2016-06" db="EMBL/GenBank/DDBJ databases">
        <title>Parallel loss of symbiosis genes in relatives of nitrogen-fixing non-legume Parasponia.</title>
        <authorList>
            <person name="Van Velzen R."/>
            <person name="Holmer R."/>
            <person name="Bu F."/>
            <person name="Rutten L."/>
            <person name="Van Zeijl A."/>
            <person name="Liu W."/>
            <person name="Santuari L."/>
            <person name="Cao Q."/>
            <person name="Sharma T."/>
            <person name="Shen D."/>
            <person name="Roswanjaya Y."/>
            <person name="Wardhani T."/>
            <person name="Kalhor M.S."/>
            <person name="Jansen J."/>
            <person name="Van den Hoogen J."/>
            <person name="Gungor B."/>
            <person name="Hartog M."/>
            <person name="Hontelez J."/>
            <person name="Verver J."/>
            <person name="Yang W.-C."/>
            <person name="Schijlen E."/>
            <person name="Repin R."/>
            <person name="Schilthuizen M."/>
            <person name="Schranz E."/>
            <person name="Heidstra R."/>
            <person name="Miyata K."/>
            <person name="Fedorova E."/>
            <person name="Kohlen W."/>
            <person name="Bisseling T."/>
            <person name="Smit S."/>
            <person name="Geurts R."/>
        </authorList>
    </citation>
    <scope>NUCLEOTIDE SEQUENCE [LARGE SCALE GENOMIC DNA]</scope>
    <source>
        <strain evidence="5">cv. WU1-14</strain>
    </source>
</reference>
<comment type="similarity">
    <text evidence="1">Belongs to the PPR family. P subfamily.</text>
</comment>
<dbReference type="Pfam" id="PF13041">
    <property type="entry name" value="PPR_2"/>
    <property type="match status" value="1"/>
</dbReference>
<dbReference type="OrthoDB" id="1163871at2759"/>
<feature type="repeat" description="PPR" evidence="3">
    <location>
        <begin position="9"/>
        <end position="43"/>
    </location>
</feature>
<accession>A0A2P5DR88</accession>
<protein>
    <submittedName>
        <fullName evidence="4">Pentatricopeptide repeat</fullName>
    </submittedName>
</protein>
<comment type="caution">
    <text evidence="4">The sequence shown here is derived from an EMBL/GenBank/DDBJ whole genome shotgun (WGS) entry which is preliminary data.</text>
</comment>
<dbReference type="InterPro" id="IPR011990">
    <property type="entry name" value="TPR-like_helical_dom_sf"/>
</dbReference>
<proteinExistence type="inferred from homology"/>